<dbReference type="VEuPathDB" id="FungiDB:JI435_113800"/>
<dbReference type="InterPro" id="IPR002893">
    <property type="entry name" value="Znf_MYND"/>
</dbReference>
<organism evidence="6 7">
    <name type="scientific">Phaeosphaeria nodorum (strain SN15 / ATCC MYA-4574 / FGSC 10173)</name>
    <name type="common">Glume blotch fungus</name>
    <name type="synonym">Parastagonospora nodorum</name>
    <dbReference type="NCBI Taxonomy" id="321614"/>
    <lineage>
        <taxon>Eukaryota</taxon>
        <taxon>Fungi</taxon>
        <taxon>Dikarya</taxon>
        <taxon>Ascomycota</taxon>
        <taxon>Pezizomycotina</taxon>
        <taxon>Dothideomycetes</taxon>
        <taxon>Pleosporomycetidae</taxon>
        <taxon>Pleosporales</taxon>
        <taxon>Pleosporineae</taxon>
        <taxon>Phaeosphaeriaceae</taxon>
        <taxon>Parastagonospora</taxon>
    </lineage>
</organism>
<dbReference type="FunFam" id="6.10.140.2220:FF:000040">
    <property type="entry name" value="Uncharacterized protein"/>
    <property type="match status" value="1"/>
</dbReference>
<keyword evidence="2 4" id="KW-0863">Zinc-finger</keyword>
<reference evidence="7" key="1">
    <citation type="journal article" date="2021" name="BMC Genomics">
        <title>Chromosome-level genome assembly and manually-curated proteome of model necrotroph Parastagonospora nodorum Sn15 reveals a genome-wide trove of candidate effector homologs, and redundancy of virulence-related functions within an accessory chromosome.</title>
        <authorList>
            <person name="Bertazzoni S."/>
            <person name="Jones D.A.B."/>
            <person name="Phan H.T."/>
            <person name="Tan K.-C."/>
            <person name="Hane J.K."/>
        </authorList>
    </citation>
    <scope>NUCLEOTIDE SEQUENCE [LARGE SCALE GENOMIC DNA]</scope>
    <source>
        <strain evidence="7">SN15 / ATCC MYA-4574 / FGSC 10173)</strain>
    </source>
</reference>
<accession>A0A7U2I5K7</accession>
<dbReference type="OMA" id="DANTHGE"/>
<keyword evidence="1" id="KW-0479">Metal-binding</keyword>
<proteinExistence type="predicted"/>
<evidence type="ECO:0000256" key="4">
    <source>
        <dbReference type="PROSITE-ProRule" id="PRU00134"/>
    </source>
</evidence>
<feature type="domain" description="MYND-type" evidence="5">
    <location>
        <begin position="33"/>
        <end position="70"/>
    </location>
</feature>
<evidence type="ECO:0000256" key="1">
    <source>
        <dbReference type="ARBA" id="ARBA00022723"/>
    </source>
</evidence>
<gene>
    <name evidence="6" type="ORF">JI435_113800</name>
</gene>
<dbReference type="GO" id="GO:0008270">
    <property type="term" value="F:zinc ion binding"/>
    <property type="evidence" value="ECO:0007669"/>
    <property type="project" value="UniProtKB-KW"/>
</dbReference>
<dbReference type="Pfam" id="PF01753">
    <property type="entry name" value="zf-MYND"/>
    <property type="match status" value="1"/>
</dbReference>
<name>A0A7U2I5K7_PHANO</name>
<dbReference type="KEGG" id="pno:SNOG_11380"/>
<evidence type="ECO:0000256" key="2">
    <source>
        <dbReference type="ARBA" id="ARBA00022771"/>
    </source>
</evidence>
<dbReference type="Proteomes" id="UP000663193">
    <property type="component" value="Chromosome 14"/>
</dbReference>
<protein>
    <submittedName>
        <fullName evidence="6">MYND-type zinc finger protein samB</fullName>
    </submittedName>
</protein>
<evidence type="ECO:0000313" key="7">
    <source>
        <dbReference type="Proteomes" id="UP000663193"/>
    </source>
</evidence>
<dbReference type="AlphaFoldDB" id="A0A7U2I5K7"/>
<keyword evidence="7" id="KW-1185">Reference proteome</keyword>
<evidence type="ECO:0000256" key="3">
    <source>
        <dbReference type="ARBA" id="ARBA00022833"/>
    </source>
</evidence>
<dbReference type="OrthoDB" id="437457at2759"/>
<sequence>MTSSESQDFGQPLVLEDYMPVAQPVAPDAHGLCAICHKATELQRCAGCHNILYCSKKCQKADRKEHKSLCREFTTSAKIRPTTNSRRALLLAPEYPRARFHWVLHDNDGRPDVQSCYPDTQPGDIKTIGFHDRYLPYWLQISYDSNPKQRRNLGANSVAQHAINGNVVVVAYDAVEGLSAPPLDVDTKTLRAVLDYLWLRSSYDGPIFIEQPQERYTVEQWEEIQEKAQIRGPAA</sequence>
<dbReference type="PROSITE" id="PS50865">
    <property type="entry name" value="ZF_MYND_2"/>
    <property type="match status" value="1"/>
</dbReference>
<evidence type="ECO:0000259" key="5">
    <source>
        <dbReference type="PROSITE" id="PS50865"/>
    </source>
</evidence>
<evidence type="ECO:0000313" key="6">
    <source>
        <dbReference type="EMBL" id="QRD02630.1"/>
    </source>
</evidence>
<dbReference type="SUPFAM" id="SSF144232">
    <property type="entry name" value="HIT/MYND zinc finger-like"/>
    <property type="match status" value="1"/>
</dbReference>
<keyword evidence="3" id="KW-0862">Zinc</keyword>
<dbReference type="RefSeq" id="XP_001801623.1">
    <property type="nucleotide sequence ID" value="XM_001801571.1"/>
</dbReference>
<dbReference type="Gene3D" id="6.10.140.2220">
    <property type="match status" value="1"/>
</dbReference>
<dbReference type="EMBL" id="CP069036">
    <property type="protein sequence ID" value="QRD02630.1"/>
    <property type="molecule type" value="Genomic_DNA"/>
</dbReference>